<organism evidence="2 3">
    <name type="scientific">Roseibium sediminicola</name>
    <dbReference type="NCBI Taxonomy" id="2933272"/>
    <lineage>
        <taxon>Bacteria</taxon>
        <taxon>Pseudomonadati</taxon>
        <taxon>Pseudomonadota</taxon>
        <taxon>Alphaproteobacteria</taxon>
        <taxon>Hyphomicrobiales</taxon>
        <taxon>Stappiaceae</taxon>
        <taxon>Roseibium</taxon>
    </lineage>
</organism>
<keyword evidence="1" id="KW-1133">Transmembrane helix</keyword>
<keyword evidence="3" id="KW-1185">Reference proteome</keyword>
<sequence length="161" mass="18382">MVFHTIAVWLLLASVPLWAYRWYLYARLGGRERDIFKRIITKRYESALRFGARVFGYLVALAAGVILFAYGLSYLKKGHVQIGAYSETIRSRMYVGLEPIDQALNTYHYEQPLPVAILIACFAFSVVFTLVATALRDISTILRLRKKLQRIRHDADAGSHA</sequence>
<feature type="transmembrane region" description="Helical" evidence="1">
    <location>
        <begin position="113"/>
        <end position="135"/>
    </location>
</feature>
<keyword evidence="1" id="KW-0812">Transmembrane</keyword>
<keyword evidence="1" id="KW-0472">Membrane</keyword>
<feature type="transmembrane region" description="Helical" evidence="1">
    <location>
        <begin position="6"/>
        <end position="26"/>
    </location>
</feature>
<dbReference type="RefSeq" id="WP_248153767.1">
    <property type="nucleotide sequence ID" value="NZ_JALNMJ010000006.1"/>
</dbReference>
<proteinExistence type="predicted"/>
<comment type="caution">
    <text evidence="2">The sequence shown here is derived from an EMBL/GenBank/DDBJ whole genome shotgun (WGS) entry which is preliminary data.</text>
</comment>
<protein>
    <submittedName>
        <fullName evidence="2">Uncharacterized protein</fullName>
    </submittedName>
</protein>
<reference evidence="2" key="1">
    <citation type="submission" date="2022-04" db="EMBL/GenBank/DDBJ databases">
        <title>Roseibium sp. CAU 1639 isolated from mud.</title>
        <authorList>
            <person name="Kim W."/>
        </authorList>
    </citation>
    <scope>NUCLEOTIDE SEQUENCE</scope>
    <source>
        <strain evidence="2">CAU 1639</strain>
    </source>
</reference>
<dbReference type="EMBL" id="JALNMJ010000006">
    <property type="protein sequence ID" value="MCK7612659.1"/>
    <property type="molecule type" value="Genomic_DNA"/>
</dbReference>
<dbReference type="Proteomes" id="UP001431221">
    <property type="component" value="Unassembled WGS sequence"/>
</dbReference>
<accession>A0ABT0GTA2</accession>
<name>A0ABT0GTA2_9HYPH</name>
<evidence type="ECO:0000256" key="1">
    <source>
        <dbReference type="SAM" id="Phobius"/>
    </source>
</evidence>
<evidence type="ECO:0000313" key="3">
    <source>
        <dbReference type="Proteomes" id="UP001431221"/>
    </source>
</evidence>
<feature type="transmembrane region" description="Helical" evidence="1">
    <location>
        <begin position="47"/>
        <end position="70"/>
    </location>
</feature>
<evidence type="ECO:0000313" key="2">
    <source>
        <dbReference type="EMBL" id="MCK7612659.1"/>
    </source>
</evidence>
<gene>
    <name evidence="2" type="ORF">M0H32_10835</name>
</gene>